<dbReference type="PROSITE" id="PS50082">
    <property type="entry name" value="WD_REPEATS_2"/>
    <property type="match status" value="1"/>
</dbReference>
<dbReference type="EMBL" id="CP017298">
    <property type="protein sequence ID" value="AOS47586.1"/>
    <property type="molecule type" value="Genomic_DNA"/>
</dbReference>
<dbReference type="KEGG" id="phon:BH719_06785"/>
<gene>
    <name evidence="4" type="ORF">BH719_06785</name>
</gene>
<reference evidence="4 5" key="1">
    <citation type="submission" date="2016-09" db="EMBL/GenBank/DDBJ databases">
        <title>Complete genome sequence of Actinomyces hongkongensis HKU8.</title>
        <authorList>
            <person name="Gao Y.-X."/>
            <person name="Zhou Y.-Y."/>
            <person name="Xie Y."/>
            <person name="Wang M."/>
            <person name="Wang S.-J."/>
            <person name="Shen S.-G."/>
        </authorList>
    </citation>
    <scope>NUCLEOTIDE SEQUENCE [LARGE SCALE GENOMIC DNA]</scope>
    <source>
        <strain evidence="4 5">HKU8</strain>
    </source>
</reference>
<dbReference type="InterPro" id="IPR015943">
    <property type="entry name" value="WD40/YVTN_repeat-like_dom_sf"/>
</dbReference>
<keyword evidence="2" id="KW-0677">Repeat</keyword>
<dbReference type="InterPro" id="IPR019775">
    <property type="entry name" value="WD40_repeat_CS"/>
</dbReference>
<dbReference type="InterPro" id="IPR001680">
    <property type="entry name" value="WD40_rpt"/>
</dbReference>
<organism evidence="4 5">
    <name type="scientific">Pauljensenia hongkongensis</name>
    <dbReference type="NCBI Taxonomy" id="178339"/>
    <lineage>
        <taxon>Bacteria</taxon>
        <taxon>Bacillati</taxon>
        <taxon>Actinomycetota</taxon>
        <taxon>Actinomycetes</taxon>
        <taxon>Actinomycetales</taxon>
        <taxon>Actinomycetaceae</taxon>
        <taxon>Pauljensenia</taxon>
    </lineage>
</organism>
<dbReference type="Proteomes" id="UP000095214">
    <property type="component" value="Chromosome"/>
</dbReference>
<keyword evidence="5" id="KW-1185">Reference proteome</keyword>
<evidence type="ECO:0000256" key="3">
    <source>
        <dbReference type="PROSITE-ProRule" id="PRU00221"/>
    </source>
</evidence>
<dbReference type="SUPFAM" id="SSF82171">
    <property type="entry name" value="DPP6 N-terminal domain-like"/>
    <property type="match status" value="1"/>
</dbReference>
<accession>A0A1D8B385</accession>
<dbReference type="Pfam" id="PF00400">
    <property type="entry name" value="WD40"/>
    <property type="match status" value="1"/>
</dbReference>
<dbReference type="PROSITE" id="PS00678">
    <property type="entry name" value="WD_REPEATS_1"/>
    <property type="match status" value="1"/>
</dbReference>
<protein>
    <submittedName>
        <fullName evidence="4">Uncharacterized protein</fullName>
    </submittedName>
</protein>
<feature type="repeat" description="WD" evidence="3">
    <location>
        <begin position="18"/>
        <end position="59"/>
    </location>
</feature>
<dbReference type="STRING" id="178339.BH719_06785"/>
<name>A0A1D8B385_9ACTO</name>
<dbReference type="AlphaFoldDB" id="A0A1D8B385"/>
<sequence>MKHNTHIWSSITGNTTLTLTHTGRINSATWSPDGNHILTASDDGTARIWNAATGEPVRFFITALPGGECAVLTPDQTRVIGASPYAWRWLGRYAIHPDGTRERIPVEIDGPLPPLGPGTPTE</sequence>
<keyword evidence="1 3" id="KW-0853">WD repeat</keyword>
<evidence type="ECO:0000256" key="2">
    <source>
        <dbReference type="ARBA" id="ARBA00022737"/>
    </source>
</evidence>
<proteinExistence type="predicted"/>
<evidence type="ECO:0000256" key="1">
    <source>
        <dbReference type="ARBA" id="ARBA00022574"/>
    </source>
</evidence>
<evidence type="ECO:0000313" key="5">
    <source>
        <dbReference type="Proteomes" id="UP000095214"/>
    </source>
</evidence>
<dbReference type="Gene3D" id="2.130.10.10">
    <property type="entry name" value="YVTN repeat-like/Quinoprotein amine dehydrogenase"/>
    <property type="match status" value="1"/>
</dbReference>
<dbReference type="SMART" id="SM00320">
    <property type="entry name" value="WD40"/>
    <property type="match status" value="1"/>
</dbReference>
<evidence type="ECO:0000313" key="4">
    <source>
        <dbReference type="EMBL" id="AOS47586.1"/>
    </source>
</evidence>
<dbReference type="PROSITE" id="PS50294">
    <property type="entry name" value="WD_REPEATS_REGION"/>
    <property type="match status" value="1"/>
</dbReference>